<accession>A0A2A2FJE7</accession>
<dbReference type="OrthoDB" id="36362at2157"/>
<evidence type="ECO:0000313" key="4">
    <source>
        <dbReference type="EMBL" id="PAU85611.1"/>
    </source>
</evidence>
<name>A0A2A2FJE7_9EURY</name>
<dbReference type="InterPro" id="IPR014718">
    <property type="entry name" value="GH-type_carb-bd"/>
</dbReference>
<feature type="domain" description="Glucodextranase N-terminal" evidence="3">
    <location>
        <begin position="30"/>
        <end position="276"/>
    </location>
</feature>
<dbReference type="SUPFAM" id="SSF74650">
    <property type="entry name" value="Galactose mutarotase-like"/>
    <property type="match status" value="1"/>
</dbReference>
<protein>
    <submittedName>
        <fullName evidence="4">Glycoside hydrolase family 15</fullName>
    </submittedName>
</protein>
<dbReference type="GO" id="GO:0005975">
    <property type="term" value="P:carbohydrate metabolic process"/>
    <property type="evidence" value="ECO:0007669"/>
    <property type="project" value="InterPro"/>
</dbReference>
<dbReference type="Pfam" id="PF00723">
    <property type="entry name" value="Glyco_hydro_15"/>
    <property type="match status" value="1"/>
</dbReference>
<dbReference type="GO" id="GO:0004553">
    <property type="term" value="F:hydrolase activity, hydrolyzing O-glycosyl compounds"/>
    <property type="evidence" value="ECO:0007669"/>
    <property type="project" value="UniProtKB-ARBA"/>
</dbReference>
<evidence type="ECO:0000259" key="2">
    <source>
        <dbReference type="Pfam" id="PF00723"/>
    </source>
</evidence>
<organism evidence="4 5">
    <name type="scientific">Halorubrum salipaludis</name>
    <dbReference type="NCBI Taxonomy" id="2032630"/>
    <lineage>
        <taxon>Archaea</taxon>
        <taxon>Methanobacteriati</taxon>
        <taxon>Methanobacteriota</taxon>
        <taxon>Stenosarchaea group</taxon>
        <taxon>Halobacteria</taxon>
        <taxon>Halobacteriales</taxon>
        <taxon>Haloferacaceae</taxon>
        <taxon>Halorubrum</taxon>
    </lineage>
</organism>
<gene>
    <name evidence="4" type="ORF">CK500_02545</name>
</gene>
<sequence>MSAPFGGGRNVLAAVNKYPGAGYRGWNGTLIEEVSAFRLDVEQLYDIHVLLSRTDSGTVLDVRNDAVASTAGYGSSRVPEIEIRNEFRFPDGEAAILDQRVLVSPTAPALLIDNRARFADERGHSLFTLASLGMDDPRTGDDVEEAVRRHEDGYDFVVAHDGARYLAIAQRNPETGQTTFDGQRIGLQGVDSGPDRSAWQDLYVDGDGSLTETTRREGKVDAAIGLHAGADTDVRWTTGIGFGGSEREAIDNVRWPLDAGYERERTTFEAFWESWHETLSSSPPADATARELYELSVTSLKCAQDRRGGIIAGAFKPEHFSYRYIWPRDLVIMIQALAAVGATPEARRALDWLDHVQIDDHATDERGTDRYGTWWQNYYADGSDHWRELQLDQVGGPIYAHWLLYEETGDDALLEAHYPMSRRAADFLLSWDDGGFPKRHQDPWEEIWGHTTEGSAAAIAGLRSMAELAEAAGDDAYAERCRERADAWASNFRAYCFEEDGLLGAHYVTASDPEYADSPAADRRPDGAVFMAYWPWNVVAADDETMRSTLEHADGPPWRAKRTPCLGRYPGDDYTPTGVDEDGGWPICEAYADVVRWQGGHDPDAVADYLHHHAPEWATSANLLPERVDGAGRSRWNANLLWSQAAYVLLAESLRRGEPYGMAPGK</sequence>
<dbReference type="PANTHER" id="PTHR31616">
    <property type="entry name" value="TREHALASE"/>
    <property type="match status" value="1"/>
</dbReference>
<comment type="caution">
    <text evidence="4">The sequence shown here is derived from an EMBL/GenBank/DDBJ whole genome shotgun (WGS) entry which is preliminary data.</text>
</comment>
<evidence type="ECO:0000313" key="5">
    <source>
        <dbReference type="Proteomes" id="UP000218083"/>
    </source>
</evidence>
<dbReference type="InterPro" id="IPR011013">
    <property type="entry name" value="Gal_mutarotase_sf_dom"/>
</dbReference>
<dbReference type="PANTHER" id="PTHR31616:SF0">
    <property type="entry name" value="GLUCAN 1,4-ALPHA-GLUCOSIDASE"/>
    <property type="match status" value="1"/>
</dbReference>
<feature type="domain" description="GH15-like" evidence="2">
    <location>
        <begin position="289"/>
        <end position="495"/>
    </location>
</feature>
<evidence type="ECO:0000256" key="1">
    <source>
        <dbReference type="ARBA" id="ARBA00006188"/>
    </source>
</evidence>
<dbReference type="GO" id="GO:0030246">
    <property type="term" value="F:carbohydrate binding"/>
    <property type="evidence" value="ECO:0007669"/>
    <property type="project" value="InterPro"/>
</dbReference>
<keyword evidence="5" id="KW-1185">Reference proteome</keyword>
<dbReference type="Gene3D" id="1.50.10.10">
    <property type="match status" value="1"/>
</dbReference>
<dbReference type="Gene3D" id="2.70.98.10">
    <property type="match status" value="1"/>
</dbReference>
<dbReference type="SUPFAM" id="SSF48208">
    <property type="entry name" value="Six-hairpin glycosidases"/>
    <property type="match status" value="1"/>
</dbReference>
<dbReference type="InterPro" id="IPR012341">
    <property type="entry name" value="6hp_glycosidase-like_sf"/>
</dbReference>
<keyword evidence="4" id="KW-0378">Hydrolase</keyword>
<dbReference type="AlphaFoldDB" id="A0A2A2FJE7"/>
<dbReference type="Proteomes" id="UP000218083">
    <property type="component" value="Unassembled WGS sequence"/>
</dbReference>
<dbReference type="InterPro" id="IPR015220">
    <property type="entry name" value="Glucodextranase_N"/>
</dbReference>
<proteinExistence type="inferred from homology"/>
<comment type="similarity">
    <text evidence="1">Belongs to the glycosyl hydrolase 15 family.</text>
</comment>
<dbReference type="EMBL" id="NSKC01000001">
    <property type="protein sequence ID" value="PAU85611.1"/>
    <property type="molecule type" value="Genomic_DNA"/>
</dbReference>
<evidence type="ECO:0000259" key="3">
    <source>
        <dbReference type="Pfam" id="PF09137"/>
    </source>
</evidence>
<dbReference type="InterPro" id="IPR011613">
    <property type="entry name" value="GH15-like"/>
</dbReference>
<dbReference type="Pfam" id="PF09137">
    <property type="entry name" value="Glucodextran_N"/>
    <property type="match status" value="1"/>
</dbReference>
<dbReference type="InterPro" id="IPR008928">
    <property type="entry name" value="6-hairpin_glycosidase_sf"/>
</dbReference>
<reference evidence="4 5" key="1">
    <citation type="submission" date="2017-08" db="EMBL/GenBank/DDBJ databases">
        <title>The strain WRN001 was isolated from Binhai saline alkaline soil, Tianjin, China.</title>
        <authorList>
            <person name="Liu D."/>
            <person name="Zhang G."/>
        </authorList>
    </citation>
    <scope>NUCLEOTIDE SEQUENCE [LARGE SCALE GENOMIC DNA]</scope>
    <source>
        <strain evidence="4 5">WN019</strain>
    </source>
</reference>